<gene>
    <name evidence="2" type="ORF">C8A00DRAFT_38936</name>
</gene>
<feature type="compositionally biased region" description="Basic and acidic residues" evidence="1">
    <location>
        <begin position="82"/>
        <end position="91"/>
    </location>
</feature>
<feature type="compositionally biased region" description="Polar residues" evidence="1">
    <location>
        <begin position="65"/>
        <end position="81"/>
    </location>
</feature>
<protein>
    <submittedName>
        <fullName evidence="2">Uncharacterized protein</fullName>
    </submittedName>
</protein>
<feature type="compositionally biased region" description="Low complexity" evidence="1">
    <location>
        <begin position="50"/>
        <end position="64"/>
    </location>
</feature>
<evidence type="ECO:0000313" key="3">
    <source>
        <dbReference type="Proteomes" id="UP001302745"/>
    </source>
</evidence>
<evidence type="ECO:0000313" key="2">
    <source>
        <dbReference type="EMBL" id="KAK4148486.1"/>
    </source>
</evidence>
<evidence type="ECO:0000256" key="1">
    <source>
        <dbReference type="SAM" id="MobiDB-lite"/>
    </source>
</evidence>
<dbReference type="Proteomes" id="UP001302745">
    <property type="component" value="Unassembled WGS sequence"/>
</dbReference>
<reference evidence="2" key="2">
    <citation type="submission" date="2023-05" db="EMBL/GenBank/DDBJ databases">
        <authorList>
            <consortium name="Lawrence Berkeley National Laboratory"/>
            <person name="Steindorff A."/>
            <person name="Hensen N."/>
            <person name="Bonometti L."/>
            <person name="Westerberg I."/>
            <person name="Brannstrom I.O."/>
            <person name="Guillou S."/>
            <person name="Cros-Aarteil S."/>
            <person name="Calhoun S."/>
            <person name="Haridas S."/>
            <person name="Kuo A."/>
            <person name="Mondo S."/>
            <person name="Pangilinan J."/>
            <person name="Riley R."/>
            <person name="Labutti K."/>
            <person name="Andreopoulos B."/>
            <person name="Lipzen A."/>
            <person name="Chen C."/>
            <person name="Yanf M."/>
            <person name="Daum C."/>
            <person name="Ng V."/>
            <person name="Clum A."/>
            <person name="Ohm R."/>
            <person name="Martin F."/>
            <person name="Silar P."/>
            <person name="Natvig D."/>
            <person name="Lalanne C."/>
            <person name="Gautier V."/>
            <person name="Ament-Velasquez S.L."/>
            <person name="Kruys A."/>
            <person name="Hutchinson M.I."/>
            <person name="Powell A.J."/>
            <person name="Barry K."/>
            <person name="Miller A.N."/>
            <person name="Grigoriev I.V."/>
            <person name="Debuchy R."/>
            <person name="Gladieux P."/>
            <person name="Thoren M.H."/>
            <person name="Johannesson H."/>
        </authorList>
    </citation>
    <scope>NUCLEOTIDE SEQUENCE</scope>
    <source>
        <strain evidence="2">CBS 538.74</strain>
    </source>
</reference>
<feature type="region of interest" description="Disordered" evidence="1">
    <location>
        <begin position="41"/>
        <end position="106"/>
    </location>
</feature>
<dbReference type="AlphaFoldDB" id="A0AAN6VE71"/>
<accession>A0AAN6VE71</accession>
<name>A0AAN6VE71_9PEZI</name>
<organism evidence="2 3">
    <name type="scientific">Chaetomidium leptoderma</name>
    <dbReference type="NCBI Taxonomy" id="669021"/>
    <lineage>
        <taxon>Eukaryota</taxon>
        <taxon>Fungi</taxon>
        <taxon>Dikarya</taxon>
        <taxon>Ascomycota</taxon>
        <taxon>Pezizomycotina</taxon>
        <taxon>Sordariomycetes</taxon>
        <taxon>Sordariomycetidae</taxon>
        <taxon>Sordariales</taxon>
        <taxon>Chaetomiaceae</taxon>
        <taxon>Chaetomidium</taxon>
    </lineage>
</organism>
<keyword evidence="3" id="KW-1185">Reference proteome</keyword>
<dbReference type="EMBL" id="MU857361">
    <property type="protein sequence ID" value="KAK4148486.1"/>
    <property type="molecule type" value="Genomic_DNA"/>
</dbReference>
<comment type="caution">
    <text evidence="2">The sequence shown here is derived from an EMBL/GenBank/DDBJ whole genome shotgun (WGS) entry which is preliminary data.</text>
</comment>
<reference evidence="2" key="1">
    <citation type="journal article" date="2023" name="Mol. Phylogenet. Evol.">
        <title>Genome-scale phylogeny and comparative genomics of the fungal order Sordariales.</title>
        <authorList>
            <person name="Hensen N."/>
            <person name="Bonometti L."/>
            <person name="Westerberg I."/>
            <person name="Brannstrom I.O."/>
            <person name="Guillou S."/>
            <person name="Cros-Aarteil S."/>
            <person name="Calhoun S."/>
            <person name="Haridas S."/>
            <person name="Kuo A."/>
            <person name="Mondo S."/>
            <person name="Pangilinan J."/>
            <person name="Riley R."/>
            <person name="LaButti K."/>
            <person name="Andreopoulos B."/>
            <person name="Lipzen A."/>
            <person name="Chen C."/>
            <person name="Yan M."/>
            <person name="Daum C."/>
            <person name="Ng V."/>
            <person name="Clum A."/>
            <person name="Steindorff A."/>
            <person name="Ohm R.A."/>
            <person name="Martin F."/>
            <person name="Silar P."/>
            <person name="Natvig D.O."/>
            <person name="Lalanne C."/>
            <person name="Gautier V."/>
            <person name="Ament-Velasquez S.L."/>
            <person name="Kruys A."/>
            <person name="Hutchinson M.I."/>
            <person name="Powell A.J."/>
            <person name="Barry K."/>
            <person name="Miller A.N."/>
            <person name="Grigoriev I.V."/>
            <person name="Debuchy R."/>
            <person name="Gladieux P."/>
            <person name="Hiltunen Thoren M."/>
            <person name="Johannesson H."/>
        </authorList>
    </citation>
    <scope>NUCLEOTIDE SEQUENCE</scope>
    <source>
        <strain evidence="2">CBS 538.74</strain>
    </source>
</reference>
<proteinExistence type="predicted"/>
<sequence length="281" mass="31238">MLEWSVESWSEYIDNMEETLRADSVEAKVAPVATVTSPVNLAQSFHRKGSGLSPRGPSRGGLSRQGTMQTTAPRPGTTSRGSQHDSLREEPSEPSTPPSPASPTRIMRRTLSGFSTRVASRTLSGFLRRGSSGLESGATRDRFSFNELQGLSLTGDETDRSILALEQSRDVVTQVQEQYETVVSSHAFTTLLDGERCKAEVATFFRRVRSILHDMGVHHRRLQDLSRIVGNDKHMFESLSQHTSIQTSKAFQLVAQTSSNEMMQWTLKMHEIAVKTKQETL</sequence>